<protein>
    <recommendedName>
        <fullName evidence="11 15">UDP-N-acetylmuramoyl-L-alanyl-D-glutamate--2,6-diaminopimelate ligase</fullName>
        <ecNumber evidence="10 15">6.3.2.13</ecNumber>
    </recommendedName>
    <alternativeName>
        <fullName evidence="12 15">Meso-A2pm-adding enzyme</fullName>
    </alternativeName>
    <alternativeName>
        <fullName evidence="13 15">Meso-diaminopimelate-adding enzyme</fullName>
    </alternativeName>
    <alternativeName>
        <fullName evidence="14 15">UDP-MurNAc-L-Ala-D-Glu:meso-diaminopimelate ligase</fullName>
    </alternativeName>
    <alternativeName>
        <fullName evidence="15">UDP-MurNAc-tripeptide synthetase</fullName>
    </alternativeName>
    <alternativeName>
        <fullName evidence="15">UDP-N-acetylmuramyl-tripeptide synthetase</fullName>
    </alternativeName>
</protein>
<dbReference type="GO" id="GO:0005737">
    <property type="term" value="C:cytoplasm"/>
    <property type="evidence" value="ECO:0007669"/>
    <property type="project" value="UniProtKB-SubCell"/>
</dbReference>
<dbReference type="HAMAP" id="MF_00208">
    <property type="entry name" value="MurE"/>
    <property type="match status" value="1"/>
</dbReference>
<dbReference type="SUPFAM" id="SSF63418">
    <property type="entry name" value="MurE/MurF N-terminal domain"/>
    <property type="match status" value="1"/>
</dbReference>
<evidence type="ECO:0000256" key="14">
    <source>
        <dbReference type="ARBA" id="ARBA00081560"/>
    </source>
</evidence>
<comment type="subcellular location">
    <subcellularLocation>
        <location evidence="15 16">Cytoplasm</location>
    </subcellularLocation>
</comment>
<evidence type="ECO:0000259" key="18">
    <source>
        <dbReference type="Pfam" id="PF02875"/>
    </source>
</evidence>
<dbReference type="NCBIfam" id="NF001126">
    <property type="entry name" value="PRK00139.1-4"/>
    <property type="match status" value="1"/>
</dbReference>
<evidence type="ECO:0000256" key="2">
    <source>
        <dbReference type="ARBA" id="ARBA00005898"/>
    </source>
</evidence>
<feature type="domain" description="Mur ligase N-terminal catalytic" evidence="17">
    <location>
        <begin position="22"/>
        <end position="94"/>
    </location>
</feature>
<comment type="function">
    <text evidence="9 15">Catalyzes the addition of meso-diaminopimelic acid to the nucleotide precursor UDP-N-acetylmuramoyl-L-alanyl-D-glutamate (UMAG) in the biosynthesis of bacterial cell-wall peptidoglycan.</text>
</comment>
<name>A0A7G6DZJ4_THEFR</name>
<feature type="binding site" evidence="15">
    <location>
        <position position="463"/>
    </location>
    <ligand>
        <name>meso-2,6-diaminopimelate</name>
        <dbReference type="ChEBI" id="CHEBI:57791"/>
    </ligand>
</feature>
<feature type="binding site" evidence="15">
    <location>
        <position position="385"/>
    </location>
    <ligand>
        <name>meso-2,6-diaminopimelate</name>
        <dbReference type="ChEBI" id="CHEBI:57791"/>
    </ligand>
</feature>
<dbReference type="PANTHER" id="PTHR23135:SF4">
    <property type="entry name" value="UDP-N-ACETYLMURAMOYL-L-ALANYL-D-GLUTAMATE--2,6-DIAMINOPIMELATE LIGASE MURE HOMOLOG, CHLOROPLASTIC"/>
    <property type="match status" value="1"/>
</dbReference>
<evidence type="ECO:0000256" key="6">
    <source>
        <dbReference type="ARBA" id="ARBA00023306"/>
    </source>
</evidence>
<evidence type="ECO:0000313" key="21">
    <source>
        <dbReference type="Proteomes" id="UP000515847"/>
    </source>
</evidence>
<feature type="binding site" evidence="15">
    <location>
        <position position="179"/>
    </location>
    <ligand>
        <name>UDP-N-acetyl-alpha-D-muramoyl-L-alanyl-D-glutamate</name>
        <dbReference type="ChEBI" id="CHEBI:83900"/>
    </ligand>
</feature>
<feature type="binding site" evidence="15">
    <location>
        <position position="30"/>
    </location>
    <ligand>
        <name>UDP-N-acetyl-alpha-D-muramoyl-L-alanyl-D-glutamate</name>
        <dbReference type="ChEBI" id="CHEBI:83900"/>
    </ligand>
</feature>
<evidence type="ECO:0000256" key="5">
    <source>
        <dbReference type="ARBA" id="ARBA00022984"/>
    </source>
</evidence>
<comment type="cofactor">
    <cofactor evidence="15">
        <name>Mg(2+)</name>
        <dbReference type="ChEBI" id="CHEBI:18420"/>
    </cofactor>
</comment>
<keyword evidence="21" id="KW-1185">Reference proteome</keyword>
<evidence type="ECO:0000256" key="9">
    <source>
        <dbReference type="ARBA" id="ARBA00056782"/>
    </source>
</evidence>
<dbReference type="InterPro" id="IPR004101">
    <property type="entry name" value="Mur_ligase_C"/>
</dbReference>
<dbReference type="Proteomes" id="UP000515847">
    <property type="component" value="Chromosome"/>
</dbReference>
<dbReference type="SUPFAM" id="SSF53244">
    <property type="entry name" value="MurD-like peptide ligases, peptide-binding domain"/>
    <property type="match status" value="1"/>
</dbReference>
<feature type="domain" description="Mur ligase central" evidence="19">
    <location>
        <begin position="108"/>
        <end position="313"/>
    </location>
</feature>
<comment type="caution">
    <text evidence="15">Lacks conserved residue(s) required for the propagation of feature annotation.</text>
</comment>
<organism evidence="20 21">
    <name type="scientific">Thermanaerosceptrum fracticalcis</name>
    <dbReference type="NCBI Taxonomy" id="1712410"/>
    <lineage>
        <taxon>Bacteria</taxon>
        <taxon>Bacillati</taxon>
        <taxon>Bacillota</taxon>
        <taxon>Clostridia</taxon>
        <taxon>Eubacteriales</taxon>
        <taxon>Peptococcaceae</taxon>
        <taxon>Thermanaerosceptrum</taxon>
    </lineage>
</organism>
<keyword evidence="6 15" id="KW-0131">Cell cycle</keyword>
<dbReference type="PANTHER" id="PTHR23135">
    <property type="entry name" value="MUR LIGASE FAMILY MEMBER"/>
    <property type="match status" value="1"/>
</dbReference>
<comment type="PTM">
    <text evidence="15">Carboxylation is probably crucial for Mg(2+) binding and, consequently, for the gamma-phosphate positioning of ATP.</text>
</comment>
<keyword evidence="15" id="KW-0547">Nucleotide-binding</keyword>
<accession>A0A7G6DZJ4</accession>
<dbReference type="GO" id="GO:0071555">
    <property type="term" value="P:cell wall organization"/>
    <property type="evidence" value="ECO:0007669"/>
    <property type="project" value="UniProtKB-KW"/>
</dbReference>
<dbReference type="InterPro" id="IPR035911">
    <property type="entry name" value="MurE/MurF_N"/>
</dbReference>
<feature type="domain" description="Mur ligase C-terminal" evidence="18">
    <location>
        <begin position="336"/>
        <end position="465"/>
    </location>
</feature>
<feature type="modified residue" description="N6-carboxylysine" evidence="15">
    <location>
        <position position="219"/>
    </location>
</feature>
<dbReference type="GO" id="GO:0051301">
    <property type="term" value="P:cell division"/>
    <property type="evidence" value="ECO:0007669"/>
    <property type="project" value="UniProtKB-KW"/>
</dbReference>
<dbReference type="AlphaFoldDB" id="A0A7G6DZJ4"/>
<feature type="binding site" evidence="15">
    <location>
        <begin position="110"/>
        <end position="116"/>
    </location>
    <ligand>
        <name>ATP</name>
        <dbReference type="ChEBI" id="CHEBI:30616"/>
    </ligand>
</feature>
<feature type="binding site" evidence="15">
    <location>
        <position position="467"/>
    </location>
    <ligand>
        <name>meso-2,6-diaminopimelate</name>
        <dbReference type="ChEBI" id="CHEBI:57791"/>
    </ligand>
</feature>
<dbReference type="Pfam" id="PF08245">
    <property type="entry name" value="Mur_ligase_M"/>
    <property type="match status" value="1"/>
</dbReference>
<dbReference type="InterPro" id="IPR036565">
    <property type="entry name" value="Mur-like_cat_sf"/>
</dbReference>
<dbReference type="Gene3D" id="3.40.1190.10">
    <property type="entry name" value="Mur-like, catalytic domain"/>
    <property type="match status" value="1"/>
</dbReference>
<evidence type="ECO:0000256" key="8">
    <source>
        <dbReference type="ARBA" id="ARBA00050251"/>
    </source>
</evidence>
<dbReference type="GO" id="GO:0005524">
    <property type="term" value="F:ATP binding"/>
    <property type="evidence" value="ECO:0007669"/>
    <property type="project" value="UniProtKB-UniRule"/>
</dbReference>
<dbReference type="FunFam" id="3.90.190.20:FF:000006">
    <property type="entry name" value="UDP-N-acetylmuramoyl-L-alanyl-D-glutamate--2,6-diaminopimelate ligase"/>
    <property type="match status" value="1"/>
</dbReference>
<comment type="pathway">
    <text evidence="1 15 16">Cell wall biogenesis; peptidoglycan biosynthesis.</text>
</comment>
<keyword evidence="15" id="KW-0963">Cytoplasm</keyword>
<comment type="similarity">
    <text evidence="2 15">Belongs to the MurCDEF family. MurE subfamily.</text>
</comment>
<dbReference type="NCBIfam" id="TIGR01085">
    <property type="entry name" value="murE"/>
    <property type="match status" value="1"/>
</dbReference>
<evidence type="ECO:0000256" key="7">
    <source>
        <dbReference type="ARBA" id="ARBA00023316"/>
    </source>
</evidence>
<feature type="binding site" evidence="15">
    <location>
        <position position="187"/>
    </location>
    <ligand>
        <name>UDP-N-acetyl-alpha-D-muramoyl-L-alanyl-D-glutamate</name>
        <dbReference type="ChEBI" id="CHEBI:83900"/>
    </ligand>
</feature>
<keyword evidence="5 15" id="KW-0573">Peptidoglycan synthesis</keyword>
<feature type="binding site" evidence="15">
    <location>
        <begin position="152"/>
        <end position="153"/>
    </location>
    <ligand>
        <name>UDP-N-acetyl-alpha-D-muramoyl-L-alanyl-D-glutamate</name>
        <dbReference type="ChEBI" id="CHEBI:83900"/>
    </ligand>
</feature>
<evidence type="ECO:0000256" key="11">
    <source>
        <dbReference type="ARBA" id="ARBA00072883"/>
    </source>
</evidence>
<keyword evidence="15" id="KW-0067">ATP-binding</keyword>
<evidence type="ECO:0000313" key="20">
    <source>
        <dbReference type="EMBL" id="QNB45248.1"/>
    </source>
</evidence>
<gene>
    <name evidence="15" type="primary">murE</name>
    <name evidence="20" type="ORF">BR63_02310</name>
</gene>
<dbReference type="Gene3D" id="3.40.1390.10">
    <property type="entry name" value="MurE/MurF, N-terminal domain"/>
    <property type="match status" value="1"/>
</dbReference>
<dbReference type="GO" id="GO:0008360">
    <property type="term" value="P:regulation of cell shape"/>
    <property type="evidence" value="ECO:0007669"/>
    <property type="project" value="UniProtKB-KW"/>
</dbReference>
<dbReference type="NCBIfam" id="NF001124">
    <property type="entry name" value="PRK00139.1-2"/>
    <property type="match status" value="1"/>
</dbReference>
<dbReference type="Pfam" id="PF01225">
    <property type="entry name" value="Mur_ligase"/>
    <property type="match status" value="1"/>
</dbReference>
<keyword evidence="4 15" id="KW-0133">Cell shape</keyword>
<dbReference type="OrthoDB" id="9800958at2"/>
<evidence type="ECO:0000256" key="13">
    <source>
        <dbReference type="ARBA" id="ARBA00076158"/>
    </source>
</evidence>
<dbReference type="EC" id="6.3.2.13" evidence="10 15"/>
<sequence length="498" mass="54758">MKLTDLIKYTEVLAQGGESKGEITDISYDSREAGPGSLFVAVPGFKVDGHKFIGDALKKGAASVMIQDEAYRSDEYPWVLVADTRKAMADLSSALYGFPSRSMNVIGVTGTNGKTTTTNLIRAVLSDAGEKVGLIGTIHNRIGEEIIPVHHTTPEAPDLQKLFREMLNKGVSYVVMEVSSHALELHRVRGTEYDVAVFTNLTQDHLDFHGSMEKYLEAKGKLFSGLGVKSQKERRKFAIINHDDPQAGFLMEMSRSPVITYGVKTPADVTAEEVKVTAQGVSYFLRYTDQRLPVKLRLTGIFNVYNSLAAIAVGLVEGIPITQIIASLERIPGIPGRFETVDEGQNFTVIVDYSHTPDSLENCLQTAREFAEGRILTVFGCGGDRDRTKRPIMGEVAARLSDLCIVTSDNPRTEDPQAIIDDIVPGILKVVQPGEFLEIPDRREAIYQAIGEARTKDVIVIAGKGHEDYQIIGKEVFPFDDREVAREALRAKGWGAKK</sequence>
<keyword evidence="15 20" id="KW-0436">Ligase</keyword>
<dbReference type="GO" id="GO:0008765">
    <property type="term" value="F:UDP-N-acetylmuramoylalanyl-D-glutamate-2,6-diaminopimelate ligase activity"/>
    <property type="evidence" value="ECO:0007669"/>
    <property type="project" value="UniProtKB-UniRule"/>
</dbReference>
<evidence type="ECO:0000256" key="15">
    <source>
        <dbReference type="HAMAP-Rule" id="MF_00208"/>
    </source>
</evidence>
<dbReference type="KEGG" id="tfr:BR63_02310"/>
<feature type="binding site" evidence="15">
    <location>
        <begin position="409"/>
        <end position="412"/>
    </location>
    <ligand>
        <name>meso-2,6-diaminopimelate</name>
        <dbReference type="ChEBI" id="CHEBI:57791"/>
    </ligand>
</feature>
<evidence type="ECO:0000259" key="19">
    <source>
        <dbReference type="Pfam" id="PF08245"/>
    </source>
</evidence>
<feature type="short sequence motif" description="Meso-diaminopimelate recognition motif" evidence="15">
    <location>
        <begin position="409"/>
        <end position="412"/>
    </location>
</feature>
<evidence type="ECO:0000256" key="3">
    <source>
        <dbReference type="ARBA" id="ARBA00022618"/>
    </source>
</evidence>
<evidence type="ECO:0000256" key="10">
    <source>
        <dbReference type="ARBA" id="ARBA00066633"/>
    </source>
</evidence>
<reference evidence="20 21" key="1">
    <citation type="journal article" date="2019" name="Front. Microbiol.">
        <title>Thermoanaerosceptrum fracticalcis gen. nov. sp. nov., a Novel Fumarate-Fermenting Microorganism From a Deep Fractured Carbonate Aquifer of the US Great Basin.</title>
        <authorList>
            <person name="Hamilton-Brehm S.D."/>
            <person name="Stewart L.E."/>
            <person name="Zavarin M."/>
            <person name="Caldwell M."/>
            <person name="Lawson P.A."/>
            <person name="Onstott T.C."/>
            <person name="Grzymski J."/>
            <person name="Neveux I."/>
            <person name="Lollar B.S."/>
            <person name="Russell C.E."/>
            <person name="Moser D.P."/>
        </authorList>
    </citation>
    <scope>NUCLEOTIDE SEQUENCE [LARGE SCALE GENOMIC DNA]</scope>
    <source>
        <strain evidence="20 21">DRI-13</strain>
    </source>
</reference>
<dbReference type="InterPro" id="IPR036615">
    <property type="entry name" value="Mur_ligase_C_dom_sf"/>
</dbReference>
<dbReference type="GO" id="GO:0009252">
    <property type="term" value="P:peptidoglycan biosynthetic process"/>
    <property type="evidence" value="ECO:0007669"/>
    <property type="project" value="UniProtKB-UniRule"/>
</dbReference>
<dbReference type="RefSeq" id="WP_034422733.1">
    <property type="nucleotide sequence ID" value="NZ_CP045798.1"/>
</dbReference>
<dbReference type="Gene3D" id="3.90.190.20">
    <property type="entry name" value="Mur ligase, C-terminal domain"/>
    <property type="match status" value="1"/>
</dbReference>
<dbReference type="SUPFAM" id="SSF53623">
    <property type="entry name" value="MurD-like peptide ligases, catalytic domain"/>
    <property type="match status" value="1"/>
</dbReference>
<dbReference type="InterPro" id="IPR013221">
    <property type="entry name" value="Mur_ligase_cen"/>
</dbReference>
<evidence type="ECO:0000256" key="4">
    <source>
        <dbReference type="ARBA" id="ARBA00022960"/>
    </source>
</evidence>
<evidence type="ECO:0000259" key="17">
    <source>
        <dbReference type="Pfam" id="PF01225"/>
    </source>
</evidence>
<dbReference type="GO" id="GO:0000287">
    <property type="term" value="F:magnesium ion binding"/>
    <property type="evidence" value="ECO:0007669"/>
    <property type="project" value="UniProtKB-UniRule"/>
</dbReference>
<proteinExistence type="inferred from homology"/>
<keyword evidence="15" id="KW-0460">Magnesium</keyword>
<dbReference type="InterPro" id="IPR000713">
    <property type="entry name" value="Mur_ligase_N"/>
</dbReference>
<dbReference type="EMBL" id="CP045798">
    <property type="protein sequence ID" value="QNB45248.1"/>
    <property type="molecule type" value="Genomic_DNA"/>
</dbReference>
<evidence type="ECO:0000256" key="12">
    <source>
        <dbReference type="ARBA" id="ARBA00075482"/>
    </source>
</evidence>
<evidence type="ECO:0000256" key="16">
    <source>
        <dbReference type="RuleBase" id="RU004135"/>
    </source>
</evidence>
<keyword evidence="3 15" id="KW-0132">Cell division</keyword>
<dbReference type="Pfam" id="PF02875">
    <property type="entry name" value="Mur_ligase_C"/>
    <property type="match status" value="1"/>
</dbReference>
<keyword evidence="7 15" id="KW-0961">Cell wall biogenesis/degradation</keyword>
<dbReference type="UniPathway" id="UPA00219"/>
<dbReference type="InterPro" id="IPR005761">
    <property type="entry name" value="UDP-N-AcMur-Glu-dNH2Pim_ligase"/>
</dbReference>
<comment type="catalytic activity">
    <reaction evidence="8 15">
        <text>UDP-N-acetyl-alpha-D-muramoyl-L-alanyl-D-glutamate + meso-2,6-diaminopimelate + ATP = UDP-N-acetyl-alpha-D-muramoyl-L-alanyl-gamma-D-glutamyl-meso-2,6-diaminopimelate + ADP + phosphate + H(+)</text>
        <dbReference type="Rhea" id="RHEA:23676"/>
        <dbReference type="ChEBI" id="CHEBI:15378"/>
        <dbReference type="ChEBI" id="CHEBI:30616"/>
        <dbReference type="ChEBI" id="CHEBI:43474"/>
        <dbReference type="ChEBI" id="CHEBI:57791"/>
        <dbReference type="ChEBI" id="CHEBI:83900"/>
        <dbReference type="ChEBI" id="CHEBI:83905"/>
        <dbReference type="ChEBI" id="CHEBI:456216"/>
        <dbReference type="EC" id="6.3.2.13"/>
    </reaction>
</comment>
<evidence type="ECO:0000256" key="1">
    <source>
        <dbReference type="ARBA" id="ARBA00004752"/>
    </source>
</evidence>